<proteinExistence type="predicted"/>
<reference evidence="1 2" key="1">
    <citation type="submission" date="2006-10" db="EMBL/GenBank/DDBJ databases">
        <title>Complete sequence of chromosome of Pelobacter propionicus DSM 2379.</title>
        <authorList>
            <consortium name="US DOE Joint Genome Institute"/>
            <person name="Copeland A."/>
            <person name="Lucas S."/>
            <person name="Lapidus A."/>
            <person name="Barry K."/>
            <person name="Detter J.C."/>
            <person name="Glavina del Rio T."/>
            <person name="Hammon N."/>
            <person name="Israni S."/>
            <person name="Dalin E."/>
            <person name="Tice H."/>
            <person name="Pitluck S."/>
            <person name="Saunders E."/>
            <person name="Brettin T."/>
            <person name="Bruce D."/>
            <person name="Han C."/>
            <person name="Tapia R."/>
            <person name="Schmutz J."/>
            <person name="Larimer F."/>
            <person name="Land M."/>
            <person name="Hauser L."/>
            <person name="Kyrpides N."/>
            <person name="Kim E."/>
            <person name="Lovley D."/>
            <person name="Richardson P."/>
        </authorList>
    </citation>
    <scope>NUCLEOTIDE SEQUENCE [LARGE SCALE GENOMIC DNA]</scope>
    <source>
        <strain evidence="2">DSM 2379 / NBRC 103807 / OttBd1</strain>
    </source>
</reference>
<dbReference type="EMBL" id="CP000482">
    <property type="protein sequence ID" value="ABK98558.1"/>
    <property type="molecule type" value="Genomic_DNA"/>
</dbReference>
<dbReference type="Gene3D" id="3.30.559.10">
    <property type="entry name" value="Chloramphenicol acetyltransferase-like domain"/>
    <property type="match status" value="1"/>
</dbReference>
<dbReference type="STRING" id="338966.Ppro_0929"/>
<evidence type="ECO:0008006" key="3">
    <source>
        <dbReference type="Google" id="ProtNLM"/>
    </source>
</evidence>
<dbReference type="OrthoDB" id="5421918at2"/>
<dbReference type="HOGENOM" id="CLU_623819_0_0_7"/>
<dbReference type="RefSeq" id="WP_011734867.1">
    <property type="nucleotide sequence ID" value="NC_008609.1"/>
</dbReference>
<dbReference type="KEGG" id="ppd:Ppro_0929"/>
<gene>
    <name evidence="1" type="ordered locus">Ppro_0929</name>
</gene>
<sequence>MLESPRKRYLSGSDWVIAALDHQLRSTTSAGNTCQVGLLLDGQLDQDLFRRELRRFTCRFPVLQGRVRRDLRLTPYWSIPPGLREDIPVQVSRIADLTRSGELLALLSHAADIPFRDEREHLAFHIVDDGRRSALVMRFDHRLFDARGAESFLDSFRLSLGQEDLPSTPISFRSSAELSHWNRKFRAGRNVNRRIIALSRSTPLSLPLPPGRDRGFGYRLLCFDRHETDAIFHRADHMAGYLMESSFFLAAITASLHGLFVSRSAPGESYLVPVTTDLGSARGVERELFFNHSSYLFYQVPAQLAGDMVALVALFKQQMYDQIKSGFPRDLAEATLLSRIAPLPLMGKLMHLPLEGKLASYVFSHVGRSSFLGTEFMGCRVDNILHLPRVPAPPGLGVFGCLYDGRLTLTIAHLDGLLEQGELDLLEAAIRRNMGAEPS</sequence>
<evidence type="ECO:0000313" key="2">
    <source>
        <dbReference type="Proteomes" id="UP000006732"/>
    </source>
</evidence>
<dbReference type="InterPro" id="IPR023213">
    <property type="entry name" value="CAT-like_dom_sf"/>
</dbReference>
<organism evidence="1 2">
    <name type="scientific">Pelobacter propionicus (strain DSM 2379 / NBRC 103807 / OttBd1)</name>
    <dbReference type="NCBI Taxonomy" id="338966"/>
    <lineage>
        <taxon>Bacteria</taxon>
        <taxon>Pseudomonadati</taxon>
        <taxon>Thermodesulfobacteriota</taxon>
        <taxon>Desulfuromonadia</taxon>
        <taxon>Desulfuromonadales</taxon>
        <taxon>Desulfuromonadaceae</taxon>
        <taxon>Pelobacter</taxon>
    </lineage>
</organism>
<dbReference type="SUPFAM" id="SSF52777">
    <property type="entry name" value="CoA-dependent acyltransferases"/>
    <property type="match status" value="1"/>
</dbReference>
<dbReference type="AlphaFoldDB" id="A1AMI8"/>
<dbReference type="eggNOG" id="COG1020">
    <property type="taxonomic scope" value="Bacteria"/>
</dbReference>
<protein>
    <recommendedName>
        <fullName evidence="3">Condensation domain protein</fullName>
    </recommendedName>
</protein>
<dbReference type="Proteomes" id="UP000006732">
    <property type="component" value="Chromosome"/>
</dbReference>
<evidence type="ECO:0000313" key="1">
    <source>
        <dbReference type="EMBL" id="ABK98558.1"/>
    </source>
</evidence>
<name>A1AMI8_PELPD</name>
<keyword evidence="2" id="KW-1185">Reference proteome</keyword>
<accession>A1AMI8</accession>